<dbReference type="AlphaFoldDB" id="A0A9P5TMQ1"/>
<feature type="domain" description="AB hydrolase-1" evidence="1">
    <location>
        <begin position="34"/>
        <end position="337"/>
    </location>
</feature>
<dbReference type="OrthoDB" id="3251587at2759"/>
<name>A0A9P5TMQ1_GYMJU</name>
<keyword evidence="2" id="KW-0378">Hydrolase</keyword>
<evidence type="ECO:0000313" key="2">
    <source>
        <dbReference type="EMBL" id="KAF8901870.1"/>
    </source>
</evidence>
<evidence type="ECO:0000259" key="1">
    <source>
        <dbReference type="Pfam" id="PF12697"/>
    </source>
</evidence>
<dbReference type="InterPro" id="IPR029058">
    <property type="entry name" value="AB_hydrolase_fold"/>
</dbReference>
<accession>A0A9P5TMQ1</accession>
<protein>
    <submittedName>
        <fullName evidence="2">Alpha/Beta hydrolase protein</fullName>
    </submittedName>
</protein>
<keyword evidence="3" id="KW-1185">Reference proteome</keyword>
<organism evidence="2 3">
    <name type="scientific">Gymnopilus junonius</name>
    <name type="common">Spectacular rustgill mushroom</name>
    <name type="synonym">Gymnopilus spectabilis subsp. junonius</name>
    <dbReference type="NCBI Taxonomy" id="109634"/>
    <lineage>
        <taxon>Eukaryota</taxon>
        <taxon>Fungi</taxon>
        <taxon>Dikarya</taxon>
        <taxon>Basidiomycota</taxon>
        <taxon>Agaricomycotina</taxon>
        <taxon>Agaricomycetes</taxon>
        <taxon>Agaricomycetidae</taxon>
        <taxon>Agaricales</taxon>
        <taxon>Agaricineae</taxon>
        <taxon>Hymenogastraceae</taxon>
        <taxon>Gymnopilus</taxon>
    </lineage>
</organism>
<dbReference type="InterPro" id="IPR000073">
    <property type="entry name" value="AB_hydrolase_1"/>
</dbReference>
<comment type="caution">
    <text evidence="2">The sequence shown here is derived from an EMBL/GenBank/DDBJ whole genome shotgun (WGS) entry which is preliminary data.</text>
</comment>
<evidence type="ECO:0000313" key="3">
    <source>
        <dbReference type="Proteomes" id="UP000724874"/>
    </source>
</evidence>
<gene>
    <name evidence="2" type="ORF">CPB84DRAFT_1679341</name>
</gene>
<dbReference type="SUPFAM" id="SSF53474">
    <property type="entry name" value="alpha/beta-Hydrolases"/>
    <property type="match status" value="1"/>
</dbReference>
<reference evidence="2" key="1">
    <citation type="submission" date="2020-11" db="EMBL/GenBank/DDBJ databases">
        <authorList>
            <consortium name="DOE Joint Genome Institute"/>
            <person name="Ahrendt S."/>
            <person name="Riley R."/>
            <person name="Andreopoulos W."/>
            <person name="LaButti K."/>
            <person name="Pangilinan J."/>
            <person name="Ruiz-duenas F.J."/>
            <person name="Barrasa J.M."/>
            <person name="Sanchez-Garcia M."/>
            <person name="Camarero S."/>
            <person name="Miyauchi S."/>
            <person name="Serrano A."/>
            <person name="Linde D."/>
            <person name="Babiker R."/>
            <person name="Drula E."/>
            <person name="Ayuso-Fernandez I."/>
            <person name="Pacheco R."/>
            <person name="Padilla G."/>
            <person name="Ferreira P."/>
            <person name="Barriuso J."/>
            <person name="Kellner H."/>
            <person name="Castanera R."/>
            <person name="Alfaro M."/>
            <person name="Ramirez L."/>
            <person name="Pisabarro A.G."/>
            <person name="Kuo A."/>
            <person name="Tritt A."/>
            <person name="Lipzen A."/>
            <person name="He G."/>
            <person name="Yan M."/>
            <person name="Ng V."/>
            <person name="Cullen D."/>
            <person name="Martin F."/>
            <person name="Rosso M.-N."/>
            <person name="Henrissat B."/>
            <person name="Hibbett D."/>
            <person name="Martinez A.T."/>
            <person name="Grigoriev I.V."/>
        </authorList>
    </citation>
    <scope>NUCLEOTIDE SEQUENCE</scope>
    <source>
        <strain evidence="2">AH 44721</strain>
    </source>
</reference>
<dbReference type="GO" id="GO:0016787">
    <property type="term" value="F:hydrolase activity"/>
    <property type="evidence" value="ECO:0007669"/>
    <property type="project" value="UniProtKB-KW"/>
</dbReference>
<dbReference type="Pfam" id="PF12697">
    <property type="entry name" value="Abhydrolase_6"/>
    <property type="match status" value="1"/>
</dbReference>
<dbReference type="Proteomes" id="UP000724874">
    <property type="component" value="Unassembled WGS sequence"/>
</dbReference>
<sequence>MPLRLNTLTVSPGVDLAYTDSGAPNVFPYSTIFAVHGICFTNLIFQKLQSVAFDNGFRFVAVNRRSYAGSTPFSPEETKVIVDDAPLLEERANFIQARGHELALFIALFAQKFELPPLSDDGKTGGSTVYGWSMGSQLAVLMLASVPTLPPTVRSSLASHLRSLVIYDAAPYFFGFPNAEKNWAPLVDITMPESLRLPMFGQWVSSYFDNGDYSKHNYDTLAYVLPSTDKIPTIFKDDMSNTASYGQDAALDLPLVFKFVQPLQEAFYKALRGSETAALFPRLKMTFVCGDRSPSFGLSGLWTVQDNVTKGGLRGRIHYKIVKGANHFLHWEDPYKALELITADVVNLSARL</sequence>
<dbReference type="EMBL" id="JADNYJ010000039">
    <property type="protein sequence ID" value="KAF8901870.1"/>
    <property type="molecule type" value="Genomic_DNA"/>
</dbReference>
<dbReference type="Gene3D" id="3.40.50.1820">
    <property type="entry name" value="alpha/beta hydrolase"/>
    <property type="match status" value="1"/>
</dbReference>
<proteinExistence type="predicted"/>